<feature type="non-terminal residue" evidence="6">
    <location>
        <position position="133"/>
    </location>
</feature>
<reference evidence="6 7" key="1">
    <citation type="submission" date="2020-02" db="EMBL/GenBank/DDBJ databases">
        <title>Detection of Heterogeneous Vancomycin Intermediate Resistance in Methicillin Resistant Staphylococcus aureus Isolates from Latin-America.</title>
        <authorList>
            <person name="Castro-Cardozo B."/>
            <person name="Berrio M."/>
            <person name="Vargas M.L."/>
            <person name="Carvajal L.P."/>
            <person name="Millan L.V."/>
            <person name="Rios R."/>
            <person name="Hernandez A."/>
            <person name="Rincon S.L."/>
            <person name="Cubides P."/>
            <person name="Forero E."/>
            <person name="Dinh A."/>
            <person name="Seas C."/>
            <person name="Munita J.M."/>
            <person name="Arias C.A."/>
            <person name="Reyes J."/>
            <person name="Diaz L."/>
        </authorList>
    </citation>
    <scope>NUCLEOTIDE SEQUENCE [LARGE SCALE GENOMIC DNA]</scope>
    <source>
        <strain evidence="6 7">UG255</strain>
    </source>
</reference>
<evidence type="ECO:0000256" key="4">
    <source>
        <dbReference type="ARBA" id="ARBA00022898"/>
    </source>
</evidence>
<evidence type="ECO:0000259" key="5">
    <source>
        <dbReference type="Pfam" id="PF00155"/>
    </source>
</evidence>
<dbReference type="GO" id="GO:1901605">
    <property type="term" value="P:alpha-amino acid metabolic process"/>
    <property type="evidence" value="ECO:0007669"/>
    <property type="project" value="TreeGrafter"/>
</dbReference>
<comment type="cofactor">
    <cofactor evidence="1">
        <name>pyridoxal 5'-phosphate</name>
        <dbReference type="ChEBI" id="CHEBI:597326"/>
    </cofactor>
</comment>
<evidence type="ECO:0000256" key="3">
    <source>
        <dbReference type="ARBA" id="ARBA00022679"/>
    </source>
</evidence>
<keyword evidence="3 6" id="KW-0808">Transferase</keyword>
<sequence>DNVLYIGSLSKILGSTTKIGWLSAPASVTKQIAEARKMMDVSLSIFPQMLAKMESEDPSFSEKITLLNKQVEQRATAVYQVFKSLSEWEVSPVKGGFYLWAHWCQGALKPEDWQVFLREGVLVAPSVAFSEKR</sequence>
<dbReference type="Pfam" id="PF00155">
    <property type="entry name" value="Aminotran_1_2"/>
    <property type="match status" value="1"/>
</dbReference>
<dbReference type="InterPro" id="IPR015424">
    <property type="entry name" value="PyrdxlP-dep_Trfase"/>
</dbReference>
<feature type="domain" description="Aminotransferase class I/classII large" evidence="5">
    <location>
        <begin position="1"/>
        <end position="125"/>
    </location>
</feature>
<dbReference type="Gene3D" id="3.90.1150.10">
    <property type="entry name" value="Aspartate Aminotransferase, domain 1"/>
    <property type="match status" value="1"/>
</dbReference>
<organism evidence="6 7">
    <name type="scientific">Staphylococcus aureus</name>
    <dbReference type="NCBI Taxonomy" id="1280"/>
    <lineage>
        <taxon>Bacteria</taxon>
        <taxon>Bacillati</taxon>
        <taxon>Bacillota</taxon>
        <taxon>Bacilli</taxon>
        <taxon>Bacillales</taxon>
        <taxon>Staphylococcaceae</taxon>
        <taxon>Staphylococcus</taxon>
    </lineage>
</organism>
<dbReference type="Proteomes" id="UP000473113">
    <property type="component" value="Unassembled WGS sequence"/>
</dbReference>
<accession>A0A6M1XTE9</accession>
<keyword evidence="4" id="KW-0663">Pyridoxal phosphate</keyword>
<evidence type="ECO:0000313" key="6">
    <source>
        <dbReference type="EMBL" id="NGW68172.1"/>
    </source>
</evidence>
<gene>
    <name evidence="6" type="ORF">G6Y24_11885</name>
</gene>
<evidence type="ECO:0000256" key="1">
    <source>
        <dbReference type="ARBA" id="ARBA00001933"/>
    </source>
</evidence>
<comment type="caution">
    <text evidence="6">The sequence shown here is derived from an EMBL/GenBank/DDBJ whole genome shotgun (WGS) entry which is preliminary data.</text>
</comment>
<keyword evidence="2 6" id="KW-0032">Aminotransferase</keyword>
<dbReference type="GO" id="GO:0008483">
    <property type="term" value="F:transaminase activity"/>
    <property type="evidence" value="ECO:0007669"/>
    <property type="project" value="UniProtKB-KW"/>
</dbReference>
<dbReference type="PANTHER" id="PTHR42790">
    <property type="entry name" value="AMINOTRANSFERASE"/>
    <property type="match status" value="1"/>
</dbReference>
<dbReference type="GO" id="GO:0030170">
    <property type="term" value="F:pyridoxal phosphate binding"/>
    <property type="evidence" value="ECO:0007669"/>
    <property type="project" value="InterPro"/>
</dbReference>
<name>A0A6M1XTE9_STAAU</name>
<proteinExistence type="predicted"/>
<dbReference type="Gene3D" id="3.40.640.10">
    <property type="entry name" value="Type I PLP-dependent aspartate aminotransferase-like (Major domain)"/>
    <property type="match status" value="1"/>
</dbReference>
<evidence type="ECO:0000313" key="7">
    <source>
        <dbReference type="Proteomes" id="UP000473113"/>
    </source>
</evidence>
<feature type="non-terminal residue" evidence="6">
    <location>
        <position position="1"/>
    </location>
</feature>
<dbReference type="AlphaFoldDB" id="A0A6M1XTE9"/>
<dbReference type="InterPro" id="IPR015422">
    <property type="entry name" value="PyrdxlP-dep_Trfase_small"/>
</dbReference>
<dbReference type="InterPro" id="IPR015421">
    <property type="entry name" value="PyrdxlP-dep_Trfase_major"/>
</dbReference>
<dbReference type="SUPFAM" id="SSF53383">
    <property type="entry name" value="PLP-dependent transferases"/>
    <property type="match status" value="1"/>
</dbReference>
<dbReference type="EMBL" id="JAALTR010000296">
    <property type="protein sequence ID" value="NGW68172.1"/>
    <property type="molecule type" value="Genomic_DNA"/>
</dbReference>
<dbReference type="InterPro" id="IPR050859">
    <property type="entry name" value="Class-I_PLP-dep_aminotransf"/>
</dbReference>
<evidence type="ECO:0000256" key="2">
    <source>
        <dbReference type="ARBA" id="ARBA00022576"/>
    </source>
</evidence>
<protein>
    <submittedName>
        <fullName evidence="6">Aminotransferase class I/II-fold pyridoxal phosphate-dependent enzyme</fullName>
    </submittedName>
</protein>
<dbReference type="PANTHER" id="PTHR42790:SF19">
    <property type="entry name" value="KYNURENINE_ALPHA-AMINOADIPATE AMINOTRANSFERASE, MITOCHONDRIAL"/>
    <property type="match status" value="1"/>
</dbReference>
<dbReference type="InterPro" id="IPR004839">
    <property type="entry name" value="Aminotransferase_I/II_large"/>
</dbReference>